<dbReference type="AlphaFoldDB" id="A0A445BIR0"/>
<gene>
    <name evidence="1" type="ORF">Ahy_A09g043620</name>
</gene>
<keyword evidence="2" id="KW-1185">Reference proteome</keyword>
<sequence>MVGMSYDFDVALDDFESQVQSVYLRAGDGFLDFLVQQKIKDRDVSLCPRCNAVFGAEATAIFEKERMKKELAHREEHACQRQLIQRVEG</sequence>
<evidence type="ECO:0000313" key="2">
    <source>
        <dbReference type="Proteomes" id="UP000289738"/>
    </source>
</evidence>
<dbReference type="EMBL" id="SDMP01000009">
    <property type="protein sequence ID" value="RYR38566.1"/>
    <property type="molecule type" value="Genomic_DNA"/>
</dbReference>
<accession>A0A445BIR0</accession>
<organism evidence="1 2">
    <name type="scientific">Arachis hypogaea</name>
    <name type="common">Peanut</name>
    <dbReference type="NCBI Taxonomy" id="3818"/>
    <lineage>
        <taxon>Eukaryota</taxon>
        <taxon>Viridiplantae</taxon>
        <taxon>Streptophyta</taxon>
        <taxon>Embryophyta</taxon>
        <taxon>Tracheophyta</taxon>
        <taxon>Spermatophyta</taxon>
        <taxon>Magnoliopsida</taxon>
        <taxon>eudicotyledons</taxon>
        <taxon>Gunneridae</taxon>
        <taxon>Pentapetalae</taxon>
        <taxon>rosids</taxon>
        <taxon>fabids</taxon>
        <taxon>Fabales</taxon>
        <taxon>Fabaceae</taxon>
        <taxon>Papilionoideae</taxon>
        <taxon>50 kb inversion clade</taxon>
        <taxon>dalbergioids sensu lato</taxon>
        <taxon>Dalbergieae</taxon>
        <taxon>Pterocarpus clade</taxon>
        <taxon>Arachis</taxon>
    </lineage>
</organism>
<proteinExistence type="predicted"/>
<name>A0A445BIR0_ARAHY</name>
<protein>
    <submittedName>
        <fullName evidence="1">Uncharacterized protein</fullName>
    </submittedName>
</protein>
<comment type="caution">
    <text evidence="1">The sequence shown here is derived from an EMBL/GenBank/DDBJ whole genome shotgun (WGS) entry which is preliminary data.</text>
</comment>
<dbReference type="Proteomes" id="UP000289738">
    <property type="component" value="Chromosome A09"/>
</dbReference>
<evidence type="ECO:0000313" key="1">
    <source>
        <dbReference type="EMBL" id="RYR38566.1"/>
    </source>
</evidence>
<reference evidence="1 2" key="1">
    <citation type="submission" date="2019-01" db="EMBL/GenBank/DDBJ databases">
        <title>Sequencing of cultivated peanut Arachis hypogaea provides insights into genome evolution and oil improvement.</title>
        <authorList>
            <person name="Chen X."/>
        </authorList>
    </citation>
    <scope>NUCLEOTIDE SEQUENCE [LARGE SCALE GENOMIC DNA]</scope>
    <source>
        <strain evidence="2">cv. Fuhuasheng</strain>
        <tissue evidence="1">Leaves</tissue>
    </source>
</reference>